<feature type="transmembrane region" description="Helical" evidence="1">
    <location>
        <begin position="6"/>
        <end position="26"/>
    </location>
</feature>
<feature type="transmembrane region" description="Helical" evidence="1">
    <location>
        <begin position="110"/>
        <end position="129"/>
    </location>
</feature>
<accession>A0A9D1AAD4</accession>
<organism evidence="2 3">
    <name type="scientific">Candidatus Choladousia intestinavium</name>
    <dbReference type="NCBI Taxonomy" id="2840727"/>
    <lineage>
        <taxon>Bacteria</taxon>
        <taxon>Bacillati</taxon>
        <taxon>Bacillota</taxon>
        <taxon>Clostridia</taxon>
        <taxon>Lachnospirales</taxon>
        <taxon>Lachnospiraceae</taxon>
        <taxon>Lachnospiraceae incertae sedis</taxon>
        <taxon>Candidatus Choladousia</taxon>
    </lineage>
</organism>
<keyword evidence="1" id="KW-0472">Membrane</keyword>
<evidence type="ECO:0000313" key="3">
    <source>
        <dbReference type="Proteomes" id="UP000886757"/>
    </source>
</evidence>
<proteinExistence type="predicted"/>
<dbReference type="GO" id="GO:0030436">
    <property type="term" value="P:asexual sporulation"/>
    <property type="evidence" value="ECO:0007669"/>
    <property type="project" value="InterPro"/>
</dbReference>
<comment type="caution">
    <text evidence="2">The sequence shown here is derived from an EMBL/GenBank/DDBJ whole genome shotgun (WGS) entry which is preliminary data.</text>
</comment>
<protein>
    <submittedName>
        <fullName evidence="2">Sigma-E processing peptidase SpoIIGA</fullName>
    </submittedName>
</protein>
<keyword evidence="1" id="KW-1133">Transmembrane helix</keyword>
<feature type="transmembrane region" description="Helical" evidence="1">
    <location>
        <begin position="81"/>
        <end position="103"/>
    </location>
</feature>
<reference evidence="2" key="1">
    <citation type="submission" date="2020-10" db="EMBL/GenBank/DDBJ databases">
        <authorList>
            <person name="Gilroy R."/>
        </authorList>
    </citation>
    <scope>NUCLEOTIDE SEQUENCE</scope>
    <source>
        <strain evidence="2">ChiSjej4B22-8148</strain>
    </source>
</reference>
<gene>
    <name evidence="2" type="ORF">IAB31_03060</name>
</gene>
<evidence type="ECO:0000256" key="1">
    <source>
        <dbReference type="SAM" id="Phobius"/>
    </source>
</evidence>
<dbReference type="Proteomes" id="UP000886757">
    <property type="component" value="Unassembled WGS sequence"/>
</dbReference>
<dbReference type="InterPro" id="IPR005081">
    <property type="entry name" value="SpoIIGA"/>
</dbReference>
<dbReference type="AlphaFoldDB" id="A0A9D1AAD4"/>
<dbReference type="GO" id="GO:0006508">
    <property type="term" value="P:proteolysis"/>
    <property type="evidence" value="ECO:0007669"/>
    <property type="project" value="InterPro"/>
</dbReference>
<dbReference type="Pfam" id="PF03419">
    <property type="entry name" value="Peptidase_U4"/>
    <property type="match status" value="1"/>
</dbReference>
<sequence>MFLEFYIDQFFLDQFLTGYLLLALTVRLARVQVSRIRLGAGSLINAGIMCFLVCRGCLEWYPVSMLLMGTSVFLQKNWRKYLFHMILFVFVTFCFAGVFEGILAILRPSLTAGIALAAVVCRFILRRLWKKKLECSRTATVKLQWQQNTATLKGMVDTGNHLKEPLTGKPVSIIDEKSARKLLGENWEKRKGFFLIPYHSIGMEKGWMKGVTIDRMRIESASDSQEIVHPVFAISSSPVNLGGAYQVILHPEHAAAAGGL</sequence>
<keyword evidence="1" id="KW-0812">Transmembrane</keyword>
<evidence type="ECO:0000313" key="2">
    <source>
        <dbReference type="EMBL" id="HIR12888.1"/>
    </source>
</evidence>
<reference evidence="2" key="2">
    <citation type="journal article" date="2021" name="PeerJ">
        <title>Extensive microbial diversity within the chicken gut microbiome revealed by metagenomics and culture.</title>
        <authorList>
            <person name="Gilroy R."/>
            <person name="Ravi A."/>
            <person name="Getino M."/>
            <person name="Pursley I."/>
            <person name="Horton D.L."/>
            <person name="Alikhan N.F."/>
            <person name="Baker D."/>
            <person name="Gharbi K."/>
            <person name="Hall N."/>
            <person name="Watson M."/>
            <person name="Adriaenssens E.M."/>
            <person name="Foster-Nyarko E."/>
            <person name="Jarju S."/>
            <person name="Secka A."/>
            <person name="Antonio M."/>
            <person name="Oren A."/>
            <person name="Chaudhuri R.R."/>
            <person name="La Ragione R."/>
            <person name="Hildebrand F."/>
            <person name="Pallen M.J."/>
        </authorList>
    </citation>
    <scope>NUCLEOTIDE SEQUENCE</scope>
    <source>
        <strain evidence="2">ChiSjej4B22-8148</strain>
    </source>
</reference>
<name>A0A9D1AAD4_9FIRM</name>
<dbReference type="EMBL" id="DVGK01000039">
    <property type="protein sequence ID" value="HIR12888.1"/>
    <property type="molecule type" value="Genomic_DNA"/>
</dbReference>
<dbReference type="GO" id="GO:0004190">
    <property type="term" value="F:aspartic-type endopeptidase activity"/>
    <property type="evidence" value="ECO:0007669"/>
    <property type="project" value="InterPro"/>
</dbReference>